<dbReference type="Proteomes" id="UP000289455">
    <property type="component" value="Unassembled WGS sequence"/>
</dbReference>
<dbReference type="RefSeq" id="WP_129025408.1">
    <property type="nucleotide sequence ID" value="NZ_SDHY01000001.1"/>
</dbReference>
<dbReference type="Gene3D" id="3.20.20.140">
    <property type="entry name" value="Metal-dependent hydrolases"/>
    <property type="match status" value="1"/>
</dbReference>
<sequence length="279" mass="32450">MPKIIDAHQHFWNYQPERDTWITDEMSTIQRDFYPQESQIVFQNNGIEGCIAVQADSSEEETLFLLALAEQNDFIKGVVGWIDLQCNDVEPRLEYFSQFEKCIGFRHVIQAEKDPLFFQRPNFIQGVKELASFDYTYDILIYPHQLKESALFAQKVDNQKLVLDHLAKPPFKSKDLKQWKEDIRGYKPLEHVSAKISGLVTEADWAHWSKDEIKESIEVALEVFGTKRLMFGSDYPVVLVASPLEKWVEVFKESISELSPSEQEDISLNNCISFYQVEL</sequence>
<name>A0A4Q1C2J5_9BACT</name>
<evidence type="ECO:0000259" key="2">
    <source>
        <dbReference type="Pfam" id="PF04909"/>
    </source>
</evidence>
<dbReference type="InterPro" id="IPR032466">
    <property type="entry name" value="Metal_Hydrolase"/>
</dbReference>
<accession>A0A4Q1C2J5</accession>
<proteinExistence type="inferred from homology"/>
<dbReference type="InterPro" id="IPR006680">
    <property type="entry name" value="Amidohydro-rel"/>
</dbReference>
<dbReference type="PANTHER" id="PTHR43569:SF2">
    <property type="entry name" value="AMIDOHYDROLASE-RELATED DOMAIN-CONTAINING PROTEIN"/>
    <property type="match status" value="1"/>
</dbReference>
<dbReference type="InterPro" id="IPR052350">
    <property type="entry name" value="Metallo-dep_Lactonases"/>
</dbReference>
<dbReference type="PANTHER" id="PTHR43569">
    <property type="entry name" value="AMIDOHYDROLASE"/>
    <property type="match status" value="1"/>
</dbReference>
<dbReference type="Pfam" id="PF04909">
    <property type="entry name" value="Amidohydro_2"/>
    <property type="match status" value="1"/>
</dbReference>
<keyword evidence="3" id="KW-0378">Hydrolase</keyword>
<dbReference type="SUPFAM" id="SSF51556">
    <property type="entry name" value="Metallo-dependent hydrolases"/>
    <property type="match status" value="1"/>
</dbReference>
<dbReference type="EMBL" id="SDHY01000001">
    <property type="protein sequence ID" value="RXK52291.1"/>
    <property type="molecule type" value="Genomic_DNA"/>
</dbReference>
<protein>
    <submittedName>
        <fullName evidence="3">Amidohydrolase</fullName>
    </submittedName>
</protein>
<comment type="caution">
    <text evidence="3">The sequence shown here is derived from an EMBL/GenBank/DDBJ whole genome shotgun (WGS) entry which is preliminary data.</text>
</comment>
<evidence type="ECO:0000313" key="3">
    <source>
        <dbReference type="EMBL" id="RXK52291.1"/>
    </source>
</evidence>
<dbReference type="GO" id="GO:0016787">
    <property type="term" value="F:hydrolase activity"/>
    <property type="evidence" value="ECO:0007669"/>
    <property type="project" value="UniProtKB-KW"/>
</dbReference>
<reference evidence="3 4" key="1">
    <citation type="submission" date="2019-01" db="EMBL/GenBank/DDBJ databases">
        <title>Cytophagaceae bacterium strain CAR-16.</title>
        <authorList>
            <person name="Chen W.-M."/>
        </authorList>
    </citation>
    <scope>NUCLEOTIDE SEQUENCE [LARGE SCALE GENOMIC DNA]</scope>
    <source>
        <strain evidence="3 4">CAR-16</strain>
    </source>
</reference>
<dbReference type="OrthoDB" id="5450317at2"/>
<evidence type="ECO:0000313" key="4">
    <source>
        <dbReference type="Proteomes" id="UP000289455"/>
    </source>
</evidence>
<dbReference type="AlphaFoldDB" id="A0A4Q1C2J5"/>
<gene>
    <name evidence="3" type="ORF">ESB04_01185</name>
</gene>
<organism evidence="3 4">
    <name type="scientific">Aquirufa rosea</name>
    <dbReference type="NCBI Taxonomy" id="2509241"/>
    <lineage>
        <taxon>Bacteria</taxon>
        <taxon>Pseudomonadati</taxon>
        <taxon>Bacteroidota</taxon>
        <taxon>Cytophagia</taxon>
        <taxon>Cytophagales</taxon>
        <taxon>Flectobacillaceae</taxon>
        <taxon>Aquirufa</taxon>
    </lineage>
</organism>
<comment type="similarity">
    <text evidence="1">Belongs to the metallo-dependent hydrolases superfamily.</text>
</comment>
<evidence type="ECO:0000256" key="1">
    <source>
        <dbReference type="ARBA" id="ARBA00038310"/>
    </source>
</evidence>
<keyword evidence="4" id="KW-1185">Reference proteome</keyword>
<feature type="domain" description="Amidohydrolase-related" evidence="2">
    <location>
        <begin position="5"/>
        <end position="275"/>
    </location>
</feature>